<organism evidence="2 3">
    <name type="scientific">Zymomonas mobilis subsp. mobilis (strain ATCC 10988 / DSM 424 / LMG 404 / NCIMB 8938 / NRRL B-806 / ZM1)</name>
    <dbReference type="NCBI Taxonomy" id="555217"/>
    <lineage>
        <taxon>Bacteria</taxon>
        <taxon>Pseudomonadati</taxon>
        <taxon>Pseudomonadota</taxon>
        <taxon>Alphaproteobacteria</taxon>
        <taxon>Sphingomonadales</taxon>
        <taxon>Zymomonadaceae</taxon>
        <taxon>Zymomonas</taxon>
    </lineage>
</organism>
<dbReference type="HOGENOM" id="CLU_120879_1_1_5"/>
<name>A0A0H3G6L8_ZYMMA</name>
<evidence type="ECO:0000313" key="2">
    <source>
        <dbReference type="EMBL" id="AEH62753.1"/>
    </source>
</evidence>
<sequence length="168" mass="18906">MTASSTFKIEYIIQARNLAKLGATNRDIADFFGVSERTINRWVLKYPDFANAVRIGKAAADNRVEASLYQRAVGYSYDCQKVLMVSGKPEVVEFVEHLPPDITACSFWLRNRRPKQWREKQTAEITGQNGAPILARIERVIVGEGHSGSDRPISSSEWDNDPVDMGKM</sequence>
<accession>A0A0H3G6L8</accession>
<dbReference type="eggNOG" id="COG2963">
    <property type="taxonomic scope" value="Bacteria"/>
</dbReference>
<dbReference type="OrthoDB" id="7473113at2"/>
<dbReference type="AlphaFoldDB" id="A0A0H3G6L8"/>
<proteinExistence type="predicted"/>
<feature type="region of interest" description="Disordered" evidence="1">
    <location>
        <begin position="145"/>
        <end position="168"/>
    </location>
</feature>
<dbReference type="Proteomes" id="UP000001494">
    <property type="component" value="Chromosome"/>
</dbReference>
<dbReference type="KEGG" id="zmm:Zmob_0918"/>
<dbReference type="Pfam" id="PF13384">
    <property type="entry name" value="HTH_23"/>
    <property type="match status" value="1"/>
</dbReference>
<dbReference type="Gene3D" id="1.10.10.60">
    <property type="entry name" value="Homeodomain-like"/>
    <property type="match status" value="1"/>
</dbReference>
<evidence type="ECO:0000256" key="1">
    <source>
        <dbReference type="SAM" id="MobiDB-lite"/>
    </source>
</evidence>
<dbReference type="EMBL" id="CP002850">
    <property type="protein sequence ID" value="AEH62753.1"/>
    <property type="molecule type" value="Genomic_DNA"/>
</dbReference>
<evidence type="ECO:0000313" key="3">
    <source>
        <dbReference type="Proteomes" id="UP000001494"/>
    </source>
</evidence>
<reference evidence="2 3" key="1">
    <citation type="journal article" date="2011" name="J. Bacteriol.">
        <title>Genome sequence of the ethanol-producing Zymomonas mobilis subsp. mobilis lectotype strain ATCC 10988.</title>
        <authorList>
            <person name="Pappas K.M."/>
            <person name="Kouvelis V.N."/>
            <person name="Saunders E."/>
            <person name="Brettin T.S."/>
            <person name="Bruce D."/>
            <person name="Detter C."/>
            <person name="Balakireva M."/>
            <person name="Han C.S."/>
            <person name="Savvakis G."/>
            <person name="Kyrpides N.C."/>
            <person name="Typas M.A."/>
        </authorList>
    </citation>
    <scope>NUCLEOTIDE SEQUENCE [LARGE SCALE GENOMIC DNA]</scope>
    <source>
        <strain evidence="3">ATCC 10988 / DSM 424 / CCUG 17860 / LMG 404 / NCIMB 8938 / NRRL B-806 / ZM1</strain>
    </source>
</reference>
<protein>
    <submittedName>
        <fullName evidence="2">Uncharacterized protein</fullName>
    </submittedName>
</protein>
<gene>
    <name evidence="2" type="ordered locus">Zmob_0918</name>
</gene>
<dbReference type="RefSeq" id="WP_014500780.1">
    <property type="nucleotide sequence ID" value="NC_017262.1"/>
</dbReference>